<dbReference type="EMBL" id="AYKH01000004">
    <property type="protein sequence ID" value="ROO29552.1"/>
    <property type="molecule type" value="Genomic_DNA"/>
</dbReference>
<reference evidence="1 2" key="1">
    <citation type="submission" date="2013-10" db="EMBL/GenBank/DDBJ databases">
        <title>Salinisphaera orenii MK-B5 Genome Sequencing.</title>
        <authorList>
            <person name="Lai Q."/>
            <person name="Li C."/>
            <person name="Shao Z."/>
        </authorList>
    </citation>
    <scope>NUCLEOTIDE SEQUENCE [LARGE SCALE GENOMIC DNA]</scope>
    <source>
        <strain evidence="1 2">MK-B5</strain>
    </source>
</reference>
<name>A0A423PVK3_9GAMM</name>
<keyword evidence="2" id="KW-1185">Reference proteome</keyword>
<accession>A0A423PVK3</accession>
<dbReference type="AlphaFoldDB" id="A0A423PVK3"/>
<protein>
    <submittedName>
        <fullName evidence="1">Uncharacterized protein</fullName>
    </submittedName>
</protein>
<organism evidence="1 2">
    <name type="scientific">Salinisphaera orenii MK-B5</name>
    <dbReference type="NCBI Taxonomy" id="856730"/>
    <lineage>
        <taxon>Bacteria</taxon>
        <taxon>Pseudomonadati</taxon>
        <taxon>Pseudomonadota</taxon>
        <taxon>Gammaproteobacteria</taxon>
        <taxon>Salinisphaerales</taxon>
        <taxon>Salinisphaeraceae</taxon>
        <taxon>Salinisphaera</taxon>
    </lineage>
</organism>
<evidence type="ECO:0000313" key="2">
    <source>
        <dbReference type="Proteomes" id="UP000283993"/>
    </source>
</evidence>
<evidence type="ECO:0000313" key="1">
    <source>
        <dbReference type="EMBL" id="ROO29552.1"/>
    </source>
</evidence>
<sequence>MFQRSQFAFLYAQLQMRFESISLIFYQRPA</sequence>
<dbReference type="Proteomes" id="UP000283993">
    <property type="component" value="Unassembled WGS sequence"/>
</dbReference>
<comment type="caution">
    <text evidence="1">The sequence shown here is derived from an EMBL/GenBank/DDBJ whole genome shotgun (WGS) entry which is preliminary data.</text>
</comment>
<gene>
    <name evidence="1" type="ORF">SAOR_03525</name>
</gene>
<proteinExistence type="predicted"/>